<feature type="signal peptide" evidence="3">
    <location>
        <begin position="1"/>
        <end position="17"/>
    </location>
</feature>
<evidence type="ECO:0000256" key="3">
    <source>
        <dbReference type="SAM" id="SignalP"/>
    </source>
</evidence>
<reference evidence="5 6" key="1">
    <citation type="submission" date="2024-08" db="EMBL/GenBank/DDBJ databases">
        <authorList>
            <person name="Will J Nash"/>
            <person name="Angela Man"/>
            <person name="Seanna McTaggart"/>
            <person name="Kendall Baker"/>
            <person name="Tom Barker"/>
            <person name="Leah Catchpole"/>
            <person name="Alex Durrant"/>
            <person name="Karim Gharbi"/>
            <person name="Naomi Irish"/>
            <person name="Gemy Kaithakottil"/>
            <person name="Debby Ku"/>
            <person name="Aaliyah Providence"/>
            <person name="Felix Shaw"/>
            <person name="David Swarbreck"/>
            <person name="Chris Watkins"/>
            <person name="Ann M. McCartney"/>
            <person name="Giulio Formenti"/>
            <person name="Alice Mouton"/>
            <person name="Noel Vella"/>
            <person name="Bjorn M von Reumont"/>
            <person name="Adriana Vella"/>
            <person name="Wilfried Haerty"/>
        </authorList>
    </citation>
    <scope>NUCLEOTIDE SEQUENCE [LARGE SCALE GENOMIC DNA]</scope>
</reference>
<evidence type="ECO:0000313" key="5">
    <source>
        <dbReference type="EMBL" id="CAL7942702.1"/>
    </source>
</evidence>
<accession>A0ABP1NP70</accession>
<feature type="domain" description="Partial AB-hydrolase lipase" evidence="4">
    <location>
        <begin position="34"/>
        <end position="92"/>
    </location>
</feature>
<dbReference type="Proteomes" id="UP001642520">
    <property type="component" value="Unassembled WGS sequence"/>
</dbReference>
<dbReference type="InterPro" id="IPR006693">
    <property type="entry name" value="AB_hydrolase_lipase"/>
</dbReference>
<proteinExistence type="inferred from homology"/>
<evidence type="ECO:0000313" key="6">
    <source>
        <dbReference type="Proteomes" id="UP001642520"/>
    </source>
</evidence>
<keyword evidence="2" id="KW-0442">Lipid degradation</keyword>
<feature type="chain" id="PRO_5047200330" description="Lipase" evidence="3">
    <location>
        <begin position="18"/>
        <end position="399"/>
    </location>
</feature>
<dbReference type="SUPFAM" id="SSF53474">
    <property type="entry name" value="alpha/beta-Hydrolases"/>
    <property type="match status" value="1"/>
</dbReference>
<evidence type="ECO:0000256" key="1">
    <source>
        <dbReference type="ARBA" id="ARBA00010701"/>
    </source>
</evidence>
<sequence>MLRISVILWCLSPVILGAVQHLDVALYYKVPNPQELIEQAGYIGETHEVVTEDRYVLQLHRITGSKENPPSDKKPVVLLLHGLLDSSATWVLTDPGKSLAFQLANWGYDVWMGNVRGNRYSRRHLDFTVSDHDYWLFSWHEMGVYDIPAMIDHILDQTRQEKIFLVSHSQGSTAFFVMASERPEYQKKLVASFTLAPAVFMSRSRNAFFQILAPCANDIGLLTELIGMYEFKPSDKLIQMLAKEVCDDDSLLQPICKNIVFLIAGLGDKDFNTTLLPVIGQYDPAGASTRQLVHYGQSINTGKFRQYDYGLLGNLKKYGKIHPPDYDLANVKIPVYIYYSTNDALVNAQDTHELYNALPNAQMFLVMSKYFTHLDFVWGKHANVWVYNQILSLMDRHRN</sequence>
<dbReference type="PIRSF" id="PIRSF000862">
    <property type="entry name" value="Steryl_ester_lip"/>
    <property type="match status" value="1"/>
</dbReference>
<keyword evidence="2" id="KW-0378">Hydrolase</keyword>
<name>A0ABP1NP70_XYLVO</name>
<gene>
    <name evidence="5" type="ORF">XYLVIOL_LOCUS5676</name>
</gene>
<dbReference type="Gene3D" id="3.40.50.1820">
    <property type="entry name" value="alpha/beta hydrolase"/>
    <property type="match status" value="1"/>
</dbReference>
<dbReference type="InterPro" id="IPR029058">
    <property type="entry name" value="AB_hydrolase_fold"/>
</dbReference>
<keyword evidence="6" id="KW-1185">Reference proteome</keyword>
<keyword evidence="3" id="KW-0732">Signal</keyword>
<comment type="similarity">
    <text evidence="1 2">Belongs to the AB hydrolase superfamily. Lipase family.</text>
</comment>
<dbReference type="Pfam" id="PF04083">
    <property type="entry name" value="Abhydro_lipase"/>
    <property type="match status" value="1"/>
</dbReference>
<dbReference type="InterPro" id="IPR025483">
    <property type="entry name" value="Lipase_euk"/>
</dbReference>
<dbReference type="EMBL" id="CAXAJV020001292">
    <property type="protein sequence ID" value="CAL7942702.1"/>
    <property type="molecule type" value="Genomic_DNA"/>
</dbReference>
<dbReference type="PANTHER" id="PTHR11005">
    <property type="entry name" value="LYSOSOMAL ACID LIPASE-RELATED"/>
    <property type="match status" value="1"/>
</dbReference>
<keyword evidence="2" id="KW-0443">Lipid metabolism</keyword>
<comment type="caution">
    <text evidence="5">The sequence shown here is derived from an EMBL/GenBank/DDBJ whole genome shotgun (WGS) entry which is preliminary data.</text>
</comment>
<organism evidence="5 6">
    <name type="scientific">Xylocopa violacea</name>
    <name type="common">Violet carpenter bee</name>
    <name type="synonym">Apis violacea</name>
    <dbReference type="NCBI Taxonomy" id="135666"/>
    <lineage>
        <taxon>Eukaryota</taxon>
        <taxon>Metazoa</taxon>
        <taxon>Ecdysozoa</taxon>
        <taxon>Arthropoda</taxon>
        <taxon>Hexapoda</taxon>
        <taxon>Insecta</taxon>
        <taxon>Pterygota</taxon>
        <taxon>Neoptera</taxon>
        <taxon>Endopterygota</taxon>
        <taxon>Hymenoptera</taxon>
        <taxon>Apocrita</taxon>
        <taxon>Aculeata</taxon>
        <taxon>Apoidea</taxon>
        <taxon>Anthophila</taxon>
        <taxon>Apidae</taxon>
        <taxon>Xylocopa</taxon>
        <taxon>Xylocopa</taxon>
    </lineage>
</organism>
<protein>
    <recommendedName>
        <fullName evidence="2">Lipase</fullName>
    </recommendedName>
</protein>
<evidence type="ECO:0000256" key="2">
    <source>
        <dbReference type="PIRNR" id="PIRNR000862"/>
    </source>
</evidence>
<evidence type="ECO:0000259" key="4">
    <source>
        <dbReference type="Pfam" id="PF04083"/>
    </source>
</evidence>